<dbReference type="RefSeq" id="WP_314013599.1">
    <property type="nucleotide sequence ID" value="NZ_JAVTTP010000001.1"/>
</dbReference>
<name>A0ABU3L3L5_9FLAO</name>
<proteinExistence type="predicted"/>
<protein>
    <submittedName>
        <fullName evidence="1">HTH domain-containing protein</fullName>
    </submittedName>
</protein>
<keyword evidence="2" id="KW-1185">Reference proteome</keyword>
<sequence>MANALTSDDGAIVGVNVGAIEGAIEGVIEGATEGVKKRLVSVISKIYDKPSIKAVELRKTLDVSERTILSDLKRLEGYLDYKGSKKTGGYHLKNSIKKLLDAAKN</sequence>
<accession>A0ABU3L3L5</accession>
<organism evidence="1 2">
    <name type="scientific">Pricia mediterranea</name>
    <dbReference type="NCBI Taxonomy" id="3076079"/>
    <lineage>
        <taxon>Bacteria</taxon>
        <taxon>Pseudomonadati</taxon>
        <taxon>Bacteroidota</taxon>
        <taxon>Flavobacteriia</taxon>
        <taxon>Flavobacteriales</taxon>
        <taxon>Flavobacteriaceae</taxon>
        <taxon>Pricia</taxon>
    </lineage>
</organism>
<dbReference type="Proteomes" id="UP001250656">
    <property type="component" value="Unassembled WGS sequence"/>
</dbReference>
<comment type="caution">
    <text evidence="1">The sequence shown here is derived from an EMBL/GenBank/DDBJ whole genome shotgun (WGS) entry which is preliminary data.</text>
</comment>
<dbReference type="EMBL" id="JAVTTP010000001">
    <property type="protein sequence ID" value="MDT7828334.1"/>
    <property type="molecule type" value="Genomic_DNA"/>
</dbReference>
<evidence type="ECO:0000313" key="2">
    <source>
        <dbReference type="Proteomes" id="UP001250656"/>
    </source>
</evidence>
<gene>
    <name evidence="1" type="ORF">RQM65_06635</name>
</gene>
<dbReference type="Gene3D" id="1.10.10.10">
    <property type="entry name" value="Winged helix-like DNA-binding domain superfamily/Winged helix DNA-binding domain"/>
    <property type="match status" value="1"/>
</dbReference>
<reference evidence="1 2" key="1">
    <citation type="submission" date="2023-09" db="EMBL/GenBank/DDBJ databases">
        <title>Novel taxa isolated from Blanes Bay.</title>
        <authorList>
            <person name="Rey-Velasco X."/>
            <person name="Lucena T."/>
        </authorList>
    </citation>
    <scope>NUCLEOTIDE SEQUENCE [LARGE SCALE GENOMIC DNA]</scope>
    <source>
        <strain evidence="1 2">S334</strain>
    </source>
</reference>
<dbReference type="InterPro" id="IPR036388">
    <property type="entry name" value="WH-like_DNA-bd_sf"/>
</dbReference>
<evidence type="ECO:0000313" key="1">
    <source>
        <dbReference type="EMBL" id="MDT7828334.1"/>
    </source>
</evidence>